<comment type="caution">
    <text evidence="1">The sequence shown here is derived from an EMBL/GenBank/DDBJ whole genome shotgun (WGS) entry which is preliminary data.</text>
</comment>
<dbReference type="EMBL" id="JADNRY010000310">
    <property type="protein sequence ID" value="KAF9059317.1"/>
    <property type="molecule type" value="Genomic_DNA"/>
</dbReference>
<keyword evidence="2" id="KW-1185">Reference proteome</keyword>
<protein>
    <submittedName>
        <fullName evidence="1">Uncharacterized protein</fullName>
    </submittedName>
</protein>
<organism evidence="1 2">
    <name type="scientific">Rhodocollybia butyracea</name>
    <dbReference type="NCBI Taxonomy" id="206335"/>
    <lineage>
        <taxon>Eukaryota</taxon>
        <taxon>Fungi</taxon>
        <taxon>Dikarya</taxon>
        <taxon>Basidiomycota</taxon>
        <taxon>Agaricomycotina</taxon>
        <taxon>Agaricomycetes</taxon>
        <taxon>Agaricomycetidae</taxon>
        <taxon>Agaricales</taxon>
        <taxon>Marasmiineae</taxon>
        <taxon>Omphalotaceae</taxon>
        <taxon>Rhodocollybia</taxon>
    </lineage>
</organism>
<gene>
    <name evidence="1" type="ORF">BDP27DRAFT_1371630</name>
</gene>
<name>A0A9P5PA04_9AGAR</name>
<evidence type="ECO:0000313" key="2">
    <source>
        <dbReference type="Proteomes" id="UP000772434"/>
    </source>
</evidence>
<dbReference type="Proteomes" id="UP000772434">
    <property type="component" value="Unassembled WGS sequence"/>
</dbReference>
<accession>A0A9P5PA04</accession>
<proteinExistence type="predicted"/>
<sequence length="166" mass="19074">MSLEGYHRTLEYTLMCWLPGSYHQRGLKRLLQAKPDFFMSHSLVETLQSLLAVEHAQNAKLELWVQNNLTQLRVGIKRGSGSLIFVHIIWAKNWKIFNQVQTVYSMVLLLPLCLEFRGNNTIRQYIDWIVRINSGDSIMSGTGILEVEMGTGHDNLWASGATYDLY</sequence>
<evidence type="ECO:0000313" key="1">
    <source>
        <dbReference type="EMBL" id="KAF9059317.1"/>
    </source>
</evidence>
<dbReference type="AlphaFoldDB" id="A0A9P5PA04"/>
<reference evidence="1" key="1">
    <citation type="submission" date="2020-11" db="EMBL/GenBank/DDBJ databases">
        <authorList>
            <consortium name="DOE Joint Genome Institute"/>
            <person name="Ahrendt S."/>
            <person name="Riley R."/>
            <person name="Andreopoulos W."/>
            <person name="Labutti K."/>
            <person name="Pangilinan J."/>
            <person name="Ruiz-Duenas F.J."/>
            <person name="Barrasa J.M."/>
            <person name="Sanchez-Garcia M."/>
            <person name="Camarero S."/>
            <person name="Miyauchi S."/>
            <person name="Serrano A."/>
            <person name="Linde D."/>
            <person name="Babiker R."/>
            <person name="Drula E."/>
            <person name="Ayuso-Fernandez I."/>
            <person name="Pacheco R."/>
            <person name="Padilla G."/>
            <person name="Ferreira P."/>
            <person name="Barriuso J."/>
            <person name="Kellner H."/>
            <person name="Castanera R."/>
            <person name="Alfaro M."/>
            <person name="Ramirez L."/>
            <person name="Pisabarro A.G."/>
            <person name="Kuo A."/>
            <person name="Tritt A."/>
            <person name="Lipzen A."/>
            <person name="He G."/>
            <person name="Yan M."/>
            <person name="Ng V."/>
            <person name="Cullen D."/>
            <person name="Martin F."/>
            <person name="Rosso M.-N."/>
            <person name="Henrissat B."/>
            <person name="Hibbett D."/>
            <person name="Martinez A.T."/>
            <person name="Grigoriev I.V."/>
        </authorList>
    </citation>
    <scope>NUCLEOTIDE SEQUENCE</scope>
    <source>
        <strain evidence="1">AH 40177</strain>
    </source>
</reference>